<dbReference type="AlphaFoldDB" id="A0A317EV29"/>
<dbReference type="NCBIfam" id="TIGR02734">
    <property type="entry name" value="crtI_fam"/>
    <property type="match status" value="1"/>
</dbReference>
<dbReference type="Pfam" id="PF01593">
    <property type="entry name" value="Amino_oxidase"/>
    <property type="match status" value="1"/>
</dbReference>
<evidence type="ECO:0000313" key="8">
    <source>
        <dbReference type="Proteomes" id="UP000245391"/>
    </source>
</evidence>
<dbReference type="InterPro" id="IPR054840">
    <property type="entry name" value="hydcarot_desat_CrtD"/>
</dbReference>
<evidence type="ECO:0000256" key="1">
    <source>
        <dbReference type="ARBA" id="ARBA00004829"/>
    </source>
</evidence>
<dbReference type="Proteomes" id="UP000245391">
    <property type="component" value="Unassembled WGS sequence"/>
</dbReference>
<dbReference type="EMBL" id="QGNY01000005">
    <property type="protein sequence ID" value="PWS30791.1"/>
    <property type="molecule type" value="Genomic_DNA"/>
</dbReference>
<dbReference type="RefSeq" id="WP_109930743.1">
    <property type="nucleotide sequence ID" value="NZ_QGNY01000005.1"/>
</dbReference>
<feature type="domain" description="Amine oxidase" evidence="6">
    <location>
        <begin position="13"/>
        <end position="289"/>
    </location>
</feature>
<dbReference type="OrthoDB" id="9774675at2"/>
<comment type="caution">
    <text evidence="7">The sequence shown here is derived from an EMBL/GenBank/DDBJ whole genome shotgun (WGS) entry which is preliminary data.</text>
</comment>
<evidence type="ECO:0000256" key="2">
    <source>
        <dbReference type="ARBA" id="ARBA00006046"/>
    </source>
</evidence>
<keyword evidence="4 5" id="KW-0560">Oxidoreductase</keyword>
<dbReference type="InterPro" id="IPR036188">
    <property type="entry name" value="FAD/NAD-bd_sf"/>
</dbReference>
<dbReference type="NCBIfam" id="NF042421">
    <property type="entry name" value="hydcarot_desat_CrtD"/>
    <property type="match status" value="1"/>
</dbReference>
<evidence type="ECO:0000259" key="6">
    <source>
        <dbReference type="Pfam" id="PF01593"/>
    </source>
</evidence>
<name>A0A317EV29_9SPHI</name>
<comment type="pathway">
    <text evidence="1 5">Carotenoid biosynthesis.</text>
</comment>
<proteinExistence type="inferred from homology"/>
<accession>A0A317EV29</accession>
<keyword evidence="8" id="KW-1185">Reference proteome</keyword>
<protein>
    <submittedName>
        <fullName evidence="7">Phytoene desaturase</fullName>
    </submittedName>
</protein>
<dbReference type="PANTHER" id="PTHR43734:SF7">
    <property type="entry name" value="4,4'-DIAPONEUROSPORENE OXYGENASE"/>
    <property type="match status" value="1"/>
</dbReference>
<dbReference type="GO" id="GO:0016117">
    <property type="term" value="P:carotenoid biosynthetic process"/>
    <property type="evidence" value="ECO:0007669"/>
    <property type="project" value="UniProtKB-KW"/>
</dbReference>
<evidence type="ECO:0000256" key="3">
    <source>
        <dbReference type="ARBA" id="ARBA00022746"/>
    </source>
</evidence>
<evidence type="ECO:0000256" key="5">
    <source>
        <dbReference type="RuleBase" id="RU362075"/>
    </source>
</evidence>
<dbReference type="SUPFAM" id="SSF51905">
    <property type="entry name" value="FAD/NAD(P)-binding domain"/>
    <property type="match status" value="1"/>
</dbReference>
<dbReference type="GO" id="GO:0016491">
    <property type="term" value="F:oxidoreductase activity"/>
    <property type="evidence" value="ECO:0007669"/>
    <property type="project" value="UniProtKB-KW"/>
</dbReference>
<sequence>MPKPKAIIIGAGIAGIASAIRMATKGFDVDIFESNAFPGGKLAQIKSEVFRFDAGPSLFTMPKYVDELFELAGKNPIDYFKYERLEEICRYFYEDGLKLTASADLNKFADEIEAKTNSTAKEVSAYLKKSETIYEVTHKVFLERTLHKIKSYIHWDTLKSVLKFGQIDAFRTQSKANSSFFKDERIAQLFNRYATYNGSNPYQAPATLNVIPHFEYHFGAFLPTEGMYSITTSLVKLAEDLGVKFHYNKPVDEIKYSAESKLKIEGIICDEELIKADVVISNLDIWFTYKNLLKNFPAPKRLLQQERSSSALIFYWGIKGIHPELGLHNILFAEDYKAEFDSIWKEKTIYKDPTVYINISSKHIKNDAPENCENWFVMINVPSNSGQNWDILIAEARQNILNKMERILKKEIASSIIFEQILDPRSIEAKTSSYQGALYGNSSNNQFAAFLRHPNFSSKIENLYFCGGSVHPGGGIPLALLSAKIIDENLNIPKSIKDTFANHHI</sequence>
<evidence type="ECO:0000256" key="4">
    <source>
        <dbReference type="ARBA" id="ARBA00023002"/>
    </source>
</evidence>
<keyword evidence="3 5" id="KW-0125">Carotenoid biosynthesis</keyword>
<dbReference type="Gene3D" id="3.50.50.60">
    <property type="entry name" value="FAD/NAD(P)-binding domain"/>
    <property type="match status" value="2"/>
</dbReference>
<evidence type="ECO:0000313" key="7">
    <source>
        <dbReference type="EMBL" id="PWS30791.1"/>
    </source>
</evidence>
<comment type="similarity">
    <text evidence="2 5">Belongs to the carotenoid/retinoid oxidoreductase family.</text>
</comment>
<reference evidence="8" key="1">
    <citation type="submission" date="2018-05" db="EMBL/GenBank/DDBJ databases">
        <title>Pedobacter paludis sp. nov., isolated from wetland soil.</title>
        <authorList>
            <person name="Zhang Y."/>
        </authorList>
    </citation>
    <scope>NUCLEOTIDE SEQUENCE [LARGE SCALE GENOMIC DNA]</scope>
    <source>
        <strain evidence="8">R-8</strain>
    </source>
</reference>
<dbReference type="InterPro" id="IPR014105">
    <property type="entry name" value="Carotenoid/retinoid_OxRdtase"/>
</dbReference>
<dbReference type="PANTHER" id="PTHR43734">
    <property type="entry name" value="PHYTOENE DESATURASE"/>
    <property type="match status" value="1"/>
</dbReference>
<gene>
    <name evidence="7" type="ORF">DF947_14340</name>
</gene>
<dbReference type="InterPro" id="IPR002937">
    <property type="entry name" value="Amino_oxidase"/>
</dbReference>
<organism evidence="7 8">
    <name type="scientific">Pedobacter paludis</name>
    <dbReference type="NCBI Taxonomy" id="2203212"/>
    <lineage>
        <taxon>Bacteria</taxon>
        <taxon>Pseudomonadati</taxon>
        <taxon>Bacteroidota</taxon>
        <taxon>Sphingobacteriia</taxon>
        <taxon>Sphingobacteriales</taxon>
        <taxon>Sphingobacteriaceae</taxon>
        <taxon>Pedobacter</taxon>
    </lineage>
</organism>